<dbReference type="Proteomes" id="UP000285456">
    <property type="component" value="Unassembled WGS sequence"/>
</dbReference>
<feature type="transmembrane region" description="Helical" evidence="1">
    <location>
        <begin position="111"/>
        <end position="136"/>
    </location>
</feature>
<dbReference type="OrthoDB" id="9815466at2"/>
<keyword evidence="1" id="KW-1133">Transmembrane helix</keyword>
<dbReference type="PANTHER" id="PTHR38454">
    <property type="entry name" value="INTEGRAL MEMBRANE PROTEIN-RELATED"/>
    <property type="match status" value="1"/>
</dbReference>
<feature type="transmembrane region" description="Helical" evidence="1">
    <location>
        <begin position="832"/>
        <end position="852"/>
    </location>
</feature>
<name>A0A417YNA1_9BACI</name>
<dbReference type="EMBL" id="QWEH01000001">
    <property type="protein sequence ID" value="RHW35100.1"/>
    <property type="molecule type" value="Genomic_DNA"/>
</dbReference>
<gene>
    <name evidence="2" type="ORF">D1B32_00310</name>
</gene>
<evidence type="ECO:0008006" key="4">
    <source>
        <dbReference type="Google" id="ProtNLM"/>
    </source>
</evidence>
<sequence>MQKQNRKQWMIIVVAALIISIVCHLFFIVQKEEGILMTGYNDGISQMLPFKKFIYDEYTSGNFFYSDSFGLGGGFYSQLSYYYTTNIFFIFHIAFIFILETLHIINHPDLAFWASAILPMSIAKLAAIIVITTIYFKKINFRLAPALLGAIVYATNVLYFRHAMYWDFFTDAMFWLILLLIGVEKIIQKESKGVFVVGVAANLITNFYFAYVNFLLAFFYILLRFVIKFHKNEESPVKQIIQYCYLGLIGFLISGFAFIPSIAAYLGNYRPEYTDIIPLLNFTDNILFDSRVLFLPVFIVMMVCFIRFYKYPIFRFFAAISIMGTFLHFVPYVGSMFNGFSAPQNRWEYIVCLAFGGVAAFVLQHIKEVKAKDVAIGVVAYTLLAIAFIEYDTYSFDQTFDWIIPIASVCFIIIFFLRRNKTAISISIILIMVISANLFQAVRLMTPPKDGELASESVLLNSDIYNSSEQRQLIEEMKKNKDTEHSRIDWMVPMRNNTPIVQDYDGMSVYSSILNDNLLFFYYHYAEISMDRESVSRYATLGDRANLMSLFDGQFYMRGKETKTVPYGFMPLLDSEHYAAYENQLLLPSFRKTNVRYDANELLEEPVLKREHAMLSGVIVEEGNNNSAEQLEATEIDDYSIQAVNATYDEEKLRVVEDGGGLDISLDHPIKNGDLYVSFYIDGIRKQDEFLLEVNDYQTLRKESDSIYQTNINDLTIRVEADDTIKLKLPKGNYSLKSLQIFHEDYMVLREVHERYDEEEALPLKWENGLVKGEVTSEKKAEMIVTPIPYEKGWSLKINGDKVPIEKVNYAFIGIPLEVGGNEIEMTYYPPYFGWTVGMTVLGVGVLGFLFYREKREPVDYSNNDKGEIDTHE</sequence>
<evidence type="ECO:0000313" key="3">
    <source>
        <dbReference type="Proteomes" id="UP000285456"/>
    </source>
</evidence>
<dbReference type="AlphaFoldDB" id="A0A417YNA1"/>
<comment type="caution">
    <text evidence="2">The sequence shown here is derived from an EMBL/GenBank/DDBJ whole genome shotgun (WGS) entry which is preliminary data.</text>
</comment>
<feature type="transmembrane region" description="Helical" evidence="1">
    <location>
        <begin position="346"/>
        <end position="363"/>
    </location>
</feature>
<keyword evidence="1" id="KW-0812">Transmembrane</keyword>
<feature type="transmembrane region" description="Helical" evidence="1">
    <location>
        <begin position="9"/>
        <end position="29"/>
    </location>
</feature>
<accession>A0A417YNA1</accession>
<organism evidence="2 3">
    <name type="scientific">Oceanobacillus profundus</name>
    <dbReference type="NCBI Taxonomy" id="372463"/>
    <lineage>
        <taxon>Bacteria</taxon>
        <taxon>Bacillati</taxon>
        <taxon>Bacillota</taxon>
        <taxon>Bacilli</taxon>
        <taxon>Bacillales</taxon>
        <taxon>Bacillaceae</taxon>
        <taxon>Oceanobacillus</taxon>
    </lineage>
</organism>
<dbReference type="Pfam" id="PF09586">
    <property type="entry name" value="YfhO"/>
    <property type="match status" value="1"/>
</dbReference>
<feature type="transmembrane region" description="Helical" evidence="1">
    <location>
        <begin position="286"/>
        <end position="306"/>
    </location>
</feature>
<keyword evidence="1" id="KW-0472">Membrane</keyword>
<reference evidence="2 3" key="1">
    <citation type="journal article" date="2007" name="Int. J. Syst. Evol. Microbiol.">
        <title>Oceanobacillus profundus sp. nov., isolated from a deep-sea sediment core.</title>
        <authorList>
            <person name="Kim Y.G."/>
            <person name="Choi D.H."/>
            <person name="Hyun S."/>
            <person name="Cho B.C."/>
        </authorList>
    </citation>
    <scope>NUCLEOTIDE SEQUENCE [LARGE SCALE GENOMIC DNA]</scope>
    <source>
        <strain evidence="2 3">DSM 18246</strain>
    </source>
</reference>
<feature type="transmembrane region" description="Helical" evidence="1">
    <location>
        <begin position="400"/>
        <end position="417"/>
    </location>
</feature>
<evidence type="ECO:0000313" key="2">
    <source>
        <dbReference type="EMBL" id="RHW35100.1"/>
    </source>
</evidence>
<feature type="transmembrane region" description="Helical" evidence="1">
    <location>
        <begin position="243"/>
        <end position="266"/>
    </location>
</feature>
<feature type="transmembrane region" description="Helical" evidence="1">
    <location>
        <begin position="81"/>
        <end position="99"/>
    </location>
</feature>
<feature type="transmembrane region" description="Helical" evidence="1">
    <location>
        <begin position="194"/>
        <end position="223"/>
    </location>
</feature>
<feature type="transmembrane region" description="Helical" evidence="1">
    <location>
        <begin position="375"/>
        <end position="394"/>
    </location>
</feature>
<feature type="transmembrane region" description="Helical" evidence="1">
    <location>
        <begin position="313"/>
        <end position="334"/>
    </location>
</feature>
<proteinExistence type="predicted"/>
<protein>
    <recommendedName>
        <fullName evidence="4">YfhO family protein</fullName>
    </recommendedName>
</protein>
<dbReference type="InterPro" id="IPR018580">
    <property type="entry name" value="Uncharacterised_YfhO"/>
</dbReference>
<feature type="transmembrane region" description="Helical" evidence="1">
    <location>
        <begin position="142"/>
        <end position="160"/>
    </location>
</feature>
<keyword evidence="3" id="KW-1185">Reference proteome</keyword>
<dbReference type="PANTHER" id="PTHR38454:SF1">
    <property type="entry name" value="INTEGRAL MEMBRANE PROTEIN"/>
    <property type="match status" value="1"/>
</dbReference>
<dbReference type="RefSeq" id="WP_118888299.1">
    <property type="nucleotide sequence ID" value="NZ_PHUT01000001.1"/>
</dbReference>
<evidence type="ECO:0000256" key="1">
    <source>
        <dbReference type="SAM" id="Phobius"/>
    </source>
</evidence>
<feature type="transmembrane region" description="Helical" evidence="1">
    <location>
        <begin position="424"/>
        <end position="442"/>
    </location>
</feature>